<evidence type="ECO:0000256" key="1">
    <source>
        <dbReference type="SAM" id="SignalP"/>
    </source>
</evidence>
<protein>
    <submittedName>
        <fullName evidence="2">Putative secreted protein</fullName>
    </submittedName>
</protein>
<organism evidence="2">
    <name type="scientific">Anopheles darlingi</name>
    <name type="common">Mosquito</name>
    <dbReference type="NCBI Taxonomy" id="43151"/>
    <lineage>
        <taxon>Eukaryota</taxon>
        <taxon>Metazoa</taxon>
        <taxon>Ecdysozoa</taxon>
        <taxon>Arthropoda</taxon>
        <taxon>Hexapoda</taxon>
        <taxon>Insecta</taxon>
        <taxon>Pterygota</taxon>
        <taxon>Neoptera</taxon>
        <taxon>Endopterygota</taxon>
        <taxon>Diptera</taxon>
        <taxon>Nematocera</taxon>
        <taxon>Culicoidea</taxon>
        <taxon>Culicidae</taxon>
        <taxon>Anophelinae</taxon>
        <taxon>Anopheles</taxon>
    </lineage>
</organism>
<reference evidence="2" key="1">
    <citation type="submission" date="2018-01" db="EMBL/GenBank/DDBJ databases">
        <title>An insight into the sialome of Amazonian anophelines.</title>
        <authorList>
            <person name="Ribeiro J.M."/>
            <person name="Scarpassa V."/>
            <person name="Calvo E."/>
        </authorList>
    </citation>
    <scope>NUCLEOTIDE SEQUENCE</scope>
</reference>
<sequence>MLILNIFMILCCCLVPPWGAYRWATYWAEVTSTHTRARTHQHKLSTIPKVNTVGWIESLDFEAAKAGNTQRRD</sequence>
<dbReference type="AlphaFoldDB" id="A0A2M4D037"/>
<feature type="chain" id="PRO_5014824518" evidence="1">
    <location>
        <begin position="21"/>
        <end position="73"/>
    </location>
</feature>
<keyword evidence="1" id="KW-0732">Signal</keyword>
<evidence type="ECO:0000313" key="2">
    <source>
        <dbReference type="EMBL" id="MBW70933.1"/>
    </source>
</evidence>
<dbReference type="EMBL" id="GGFL01006755">
    <property type="protein sequence ID" value="MBW70933.1"/>
    <property type="molecule type" value="Transcribed_RNA"/>
</dbReference>
<name>A0A2M4D037_ANODA</name>
<feature type="signal peptide" evidence="1">
    <location>
        <begin position="1"/>
        <end position="20"/>
    </location>
</feature>
<proteinExistence type="predicted"/>
<accession>A0A2M4D037</accession>